<evidence type="ECO:0000313" key="1">
    <source>
        <dbReference type="EMBL" id="MBX44786.1"/>
    </source>
</evidence>
<dbReference type="EMBL" id="GGEC01064302">
    <property type="protein sequence ID" value="MBX44786.1"/>
    <property type="molecule type" value="Transcribed_RNA"/>
</dbReference>
<proteinExistence type="predicted"/>
<protein>
    <submittedName>
        <fullName evidence="1">Heat shock protein 70 cognate</fullName>
    </submittedName>
</protein>
<dbReference type="AlphaFoldDB" id="A0A2P2NQK1"/>
<sequence>MYHLFNVFLGQPALVIGDCDLVPLTGGLVLGRHIQNAISINVKAHVDLRNTPGRWRNSR</sequence>
<reference evidence="1" key="1">
    <citation type="submission" date="2018-02" db="EMBL/GenBank/DDBJ databases">
        <title>Rhizophora mucronata_Transcriptome.</title>
        <authorList>
            <person name="Meera S.P."/>
            <person name="Sreeshan A."/>
            <person name="Augustine A."/>
        </authorList>
    </citation>
    <scope>NUCLEOTIDE SEQUENCE</scope>
    <source>
        <tissue evidence="1">Leaf</tissue>
    </source>
</reference>
<name>A0A2P2NQK1_RHIMU</name>
<dbReference type="Pfam" id="PF10712">
    <property type="entry name" value="NAD-GH"/>
    <property type="match status" value="1"/>
</dbReference>
<organism evidence="1">
    <name type="scientific">Rhizophora mucronata</name>
    <name type="common">Asiatic mangrove</name>
    <dbReference type="NCBI Taxonomy" id="61149"/>
    <lineage>
        <taxon>Eukaryota</taxon>
        <taxon>Viridiplantae</taxon>
        <taxon>Streptophyta</taxon>
        <taxon>Embryophyta</taxon>
        <taxon>Tracheophyta</taxon>
        <taxon>Spermatophyta</taxon>
        <taxon>Magnoliopsida</taxon>
        <taxon>eudicotyledons</taxon>
        <taxon>Gunneridae</taxon>
        <taxon>Pentapetalae</taxon>
        <taxon>rosids</taxon>
        <taxon>fabids</taxon>
        <taxon>Malpighiales</taxon>
        <taxon>Rhizophoraceae</taxon>
        <taxon>Rhizophora</taxon>
    </lineage>
</organism>
<keyword evidence="1" id="KW-0346">Stress response</keyword>
<accession>A0A2P2NQK1</accession>
<dbReference type="InterPro" id="IPR019651">
    <property type="entry name" value="Glutamate_DH_NAD-spec"/>
</dbReference>